<name>A0A1M4EA99_9ACTN</name>
<dbReference type="AlphaFoldDB" id="A0A1M4EA99"/>
<protein>
    <submittedName>
        <fullName evidence="1">Uncharacterized protein</fullName>
    </submittedName>
</protein>
<gene>
    <name evidence="1" type="ORF">BN4615_P5311</name>
</gene>
<proteinExistence type="predicted"/>
<dbReference type="RefSeq" id="WP_225275141.1">
    <property type="nucleotide sequence ID" value="NZ_CP084058.1"/>
</dbReference>
<organism evidence="1">
    <name type="scientific">Nonomuraea gerenzanensis</name>
    <dbReference type="NCBI Taxonomy" id="93944"/>
    <lineage>
        <taxon>Bacteria</taxon>
        <taxon>Bacillati</taxon>
        <taxon>Actinomycetota</taxon>
        <taxon>Actinomycetes</taxon>
        <taxon>Streptosporangiales</taxon>
        <taxon>Streptosporangiaceae</taxon>
        <taxon>Nonomuraea</taxon>
    </lineage>
</organism>
<accession>A0A1M4EA99</accession>
<reference evidence="1" key="1">
    <citation type="submission" date="2016-04" db="EMBL/GenBank/DDBJ databases">
        <authorList>
            <person name="Evans L.H."/>
            <person name="Alamgir A."/>
            <person name="Owens N."/>
            <person name="Weber N.D."/>
            <person name="Virtaneva K."/>
            <person name="Barbian K."/>
            <person name="Babar A."/>
            <person name="Rosenke K."/>
        </authorList>
    </citation>
    <scope>NUCLEOTIDE SEQUENCE</scope>
    <source>
        <strain evidence="1">Nono1</strain>
    </source>
</reference>
<dbReference type="EMBL" id="LT559118">
    <property type="protein sequence ID" value="SBO95795.1"/>
    <property type="molecule type" value="Genomic_DNA"/>
</dbReference>
<sequence>MNAAHGCNAICLGGPCHGLLTHIDQDIGALTIPVPHRPETRARYRITRERVRYRGQAEPYVALHWADQPPACTTAVPGRSVPPPASGP</sequence>
<evidence type="ECO:0000313" key="1">
    <source>
        <dbReference type="EMBL" id="SBO95795.1"/>
    </source>
</evidence>